<dbReference type="Gene3D" id="1.10.260.40">
    <property type="entry name" value="lambda repressor-like DNA-binding domains"/>
    <property type="match status" value="1"/>
</dbReference>
<dbReference type="CDD" id="cd01392">
    <property type="entry name" value="HTH_LacI"/>
    <property type="match status" value="1"/>
</dbReference>
<evidence type="ECO:0000313" key="5">
    <source>
        <dbReference type="EMBL" id="GAA4990742.1"/>
    </source>
</evidence>
<dbReference type="PANTHER" id="PTHR30146">
    <property type="entry name" value="LACI-RELATED TRANSCRIPTIONAL REPRESSOR"/>
    <property type="match status" value="1"/>
</dbReference>
<dbReference type="EMBL" id="BAABHS010000041">
    <property type="protein sequence ID" value="GAA4990742.1"/>
    <property type="molecule type" value="Genomic_DNA"/>
</dbReference>
<keyword evidence="1" id="KW-0805">Transcription regulation</keyword>
<protein>
    <submittedName>
        <fullName evidence="5">LacI family DNA-binding transcriptional regulator</fullName>
    </submittedName>
</protein>
<organism evidence="5 6">
    <name type="scientific">Yinghuangia aomiensis</name>
    <dbReference type="NCBI Taxonomy" id="676205"/>
    <lineage>
        <taxon>Bacteria</taxon>
        <taxon>Bacillati</taxon>
        <taxon>Actinomycetota</taxon>
        <taxon>Actinomycetes</taxon>
        <taxon>Kitasatosporales</taxon>
        <taxon>Streptomycetaceae</taxon>
        <taxon>Yinghuangia</taxon>
    </lineage>
</organism>
<dbReference type="InterPro" id="IPR010982">
    <property type="entry name" value="Lambda_DNA-bd_dom_sf"/>
</dbReference>
<dbReference type="PROSITE" id="PS50932">
    <property type="entry name" value="HTH_LACI_2"/>
    <property type="match status" value="1"/>
</dbReference>
<dbReference type="SUPFAM" id="SSF47413">
    <property type="entry name" value="lambda repressor-like DNA-binding domains"/>
    <property type="match status" value="1"/>
</dbReference>
<evidence type="ECO:0000256" key="2">
    <source>
        <dbReference type="ARBA" id="ARBA00023125"/>
    </source>
</evidence>
<keyword evidence="3" id="KW-0804">Transcription</keyword>
<dbReference type="SMART" id="SM00354">
    <property type="entry name" value="HTH_LACI"/>
    <property type="match status" value="1"/>
</dbReference>
<keyword evidence="2 5" id="KW-0238">DNA-binding</keyword>
<dbReference type="InterPro" id="IPR028082">
    <property type="entry name" value="Peripla_BP_I"/>
</dbReference>
<comment type="caution">
    <text evidence="5">The sequence shown here is derived from an EMBL/GenBank/DDBJ whole genome shotgun (WGS) entry which is preliminary data.</text>
</comment>
<dbReference type="PANTHER" id="PTHR30146:SF153">
    <property type="entry name" value="LACTOSE OPERON REPRESSOR"/>
    <property type="match status" value="1"/>
</dbReference>
<dbReference type="Proteomes" id="UP001500466">
    <property type="component" value="Unassembled WGS sequence"/>
</dbReference>
<dbReference type="InterPro" id="IPR000843">
    <property type="entry name" value="HTH_LacI"/>
</dbReference>
<dbReference type="InterPro" id="IPR046335">
    <property type="entry name" value="LacI/GalR-like_sensor"/>
</dbReference>
<evidence type="ECO:0000256" key="1">
    <source>
        <dbReference type="ARBA" id="ARBA00023015"/>
    </source>
</evidence>
<sequence>MSERRVTAADVARSAGVSRATVGFVMNRTPGQTISEATRRRVLDEAERLGYRPHRAAQDLRRGHSKLILLVLPDWPIDFSMRRHLEEAAPALDEAGYSLVTYTRHAADRTRPLWELLSPEVVVGYLPFDDADVGSMRACGITKIVPDPADPIALTDSPAVTAGPALQVRHLYELGHRRLAFAAAADPRVSALVDARLRTARDAADRLGLGDLDVRPVDHRDGSADRAVRRWRDAGITGVVAYNDDTAAAAVGAALRAGLAVPGDLAVVGHDDSPIAAMFVPAISTVRLDDAGLGRRFAAEALHAADGRARPAADSGVEATLVARESTGPVPV</sequence>
<accession>A0ABP9I7Z6</accession>
<gene>
    <name evidence="5" type="ORF">GCM10023205_73000</name>
</gene>
<feature type="domain" description="HTH lacI-type" evidence="4">
    <location>
        <begin position="6"/>
        <end position="62"/>
    </location>
</feature>
<name>A0ABP9I7Z6_9ACTN</name>
<reference evidence="6" key="1">
    <citation type="journal article" date="2019" name="Int. J. Syst. Evol. Microbiol.">
        <title>The Global Catalogue of Microorganisms (GCM) 10K type strain sequencing project: providing services to taxonomists for standard genome sequencing and annotation.</title>
        <authorList>
            <consortium name="The Broad Institute Genomics Platform"/>
            <consortium name="The Broad Institute Genome Sequencing Center for Infectious Disease"/>
            <person name="Wu L."/>
            <person name="Ma J."/>
        </authorList>
    </citation>
    <scope>NUCLEOTIDE SEQUENCE [LARGE SCALE GENOMIC DNA]</scope>
    <source>
        <strain evidence="6">JCM 17986</strain>
    </source>
</reference>
<dbReference type="Pfam" id="PF13377">
    <property type="entry name" value="Peripla_BP_3"/>
    <property type="match status" value="1"/>
</dbReference>
<evidence type="ECO:0000259" key="4">
    <source>
        <dbReference type="PROSITE" id="PS50932"/>
    </source>
</evidence>
<dbReference type="SUPFAM" id="SSF53822">
    <property type="entry name" value="Periplasmic binding protein-like I"/>
    <property type="match status" value="1"/>
</dbReference>
<dbReference type="GO" id="GO:0003677">
    <property type="term" value="F:DNA binding"/>
    <property type="evidence" value="ECO:0007669"/>
    <property type="project" value="UniProtKB-KW"/>
</dbReference>
<proteinExistence type="predicted"/>
<keyword evidence="6" id="KW-1185">Reference proteome</keyword>
<evidence type="ECO:0000313" key="6">
    <source>
        <dbReference type="Proteomes" id="UP001500466"/>
    </source>
</evidence>
<dbReference type="Gene3D" id="3.40.50.2300">
    <property type="match status" value="2"/>
</dbReference>
<evidence type="ECO:0000256" key="3">
    <source>
        <dbReference type="ARBA" id="ARBA00023163"/>
    </source>
</evidence>
<dbReference type="Pfam" id="PF00356">
    <property type="entry name" value="LacI"/>
    <property type="match status" value="1"/>
</dbReference>